<feature type="transmembrane region" description="Helical" evidence="1">
    <location>
        <begin position="12"/>
        <end position="34"/>
    </location>
</feature>
<keyword evidence="1" id="KW-0812">Transmembrane</keyword>
<dbReference type="Proteomes" id="UP000606172">
    <property type="component" value="Unassembled WGS sequence"/>
</dbReference>
<comment type="caution">
    <text evidence="2">The sequence shown here is derived from an EMBL/GenBank/DDBJ whole genome shotgun (WGS) entry which is preliminary data.</text>
</comment>
<organism evidence="2 3">
    <name type="scientific">Sinosporangium siamense</name>
    <dbReference type="NCBI Taxonomy" id="1367973"/>
    <lineage>
        <taxon>Bacteria</taxon>
        <taxon>Bacillati</taxon>
        <taxon>Actinomycetota</taxon>
        <taxon>Actinomycetes</taxon>
        <taxon>Streptosporangiales</taxon>
        <taxon>Streptosporangiaceae</taxon>
        <taxon>Sinosporangium</taxon>
    </lineage>
</organism>
<protein>
    <submittedName>
        <fullName evidence="2">Uncharacterized protein</fullName>
    </submittedName>
</protein>
<keyword evidence="1" id="KW-1133">Transmembrane helix</keyword>
<evidence type="ECO:0000256" key="1">
    <source>
        <dbReference type="SAM" id="Phobius"/>
    </source>
</evidence>
<gene>
    <name evidence="2" type="ORF">Ssi02_78450</name>
</gene>
<proteinExistence type="predicted"/>
<evidence type="ECO:0000313" key="2">
    <source>
        <dbReference type="EMBL" id="GII97614.1"/>
    </source>
</evidence>
<dbReference type="EMBL" id="BOOW01000067">
    <property type="protein sequence ID" value="GII97614.1"/>
    <property type="molecule type" value="Genomic_DNA"/>
</dbReference>
<sequence length="127" mass="13648">MAKAESRTPWRSGVLSAVGMALLASATNVMINYATTEATALRWTGVVALTLASGLGVALAQSRRQRSESQSAEKPAVHLRIVNPGKTIDLKVYSQEVALQAGYIDQWIRTAHGENEKIESEEASGHD</sequence>
<keyword evidence="3" id="KW-1185">Reference proteome</keyword>
<name>A0A919RSR8_9ACTN</name>
<accession>A0A919RSR8</accession>
<dbReference type="AlphaFoldDB" id="A0A919RSR8"/>
<dbReference type="RefSeq" id="WP_204034389.1">
    <property type="nucleotide sequence ID" value="NZ_BOOW01000067.1"/>
</dbReference>
<evidence type="ECO:0000313" key="3">
    <source>
        <dbReference type="Proteomes" id="UP000606172"/>
    </source>
</evidence>
<feature type="transmembrane region" description="Helical" evidence="1">
    <location>
        <begin position="40"/>
        <end position="60"/>
    </location>
</feature>
<keyword evidence="1" id="KW-0472">Membrane</keyword>
<reference evidence="2" key="1">
    <citation type="submission" date="2021-01" db="EMBL/GenBank/DDBJ databases">
        <title>Whole genome shotgun sequence of Sinosporangium siamense NBRC 109515.</title>
        <authorList>
            <person name="Komaki H."/>
            <person name="Tamura T."/>
        </authorList>
    </citation>
    <scope>NUCLEOTIDE SEQUENCE</scope>
    <source>
        <strain evidence="2">NBRC 109515</strain>
    </source>
</reference>